<comment type="caution">
    <text evidence="1">The sequence shown here is derived from an EMBL/GenBank/DDBJ whole genome shotgun (WGS) entry which is preliminary data.</text>
</comment>
<dbReference type="Proteomes" id="UP000324222">
    <property type="component" value="Unassembled WGS sequence"/>
</dbReference>
<name>A0A5B7GU85_PORTR</name>
<evidence type="ECO:0000313" key="1">
    <source>
        <dbReference type="EMBL" id="MPC60737.1"/>
    </source>
</evidence>
<accession>A0A5B7GU85</accession>
<dbReference type="EMBL" id="VSRR010017842">
    <property type="protein sequence ID" value="MPC60737.1"/>
    <property type="molecule type" value="Genomic_DNA"/>
</dbReference>
<proteinExistence type="predicted"/>
<gene>
    <name evidence="1" type="ORF">E2C01_054793</name>
</gene>
<reference evidence="1 2" key="1">
    <citation type="submission" date="2019-05" db="EMBL/GenBank/DDBJ databases">
        <title>Another draft genome of Portunus trituberculatus and its Hox gene families provides insights of decapod evolution.</title>
        <authorList>
            <person name="Jeong J.-H."/>
            <person name="Song I."/>
            <person name="Kim S."/>
            <person name="Choi T."/>
            <person name="Kim D."/>
            <person name="Ryu S."/>
            <person name="Kim W."/>
        </authorList>
    </citation>
    <scope>NUCLEOTIDE SEQUENCE [LARGE SCALE GENOMIC DNA]</scope>
    <source>
        <tissue evidence="1">Muscle</tissue>
    </source>
</reference>
<sequence length="38" mass="4623">MRCWNMTVQYWLANNVYKRLKLIKPVRLHTNPAVTCEM</sequence>
<keyword evidence="2" id="KW-1185">Reference proteome</keyword>
<organism evidence="1 2">
    <name type="scientific">Portunus trituberculatus</name>
    <name type="common">Swimming crab</name>
    <name type="synonym">Neptunus trituberculatus</name>
    <dbReference type="NCBI Taxonomy" id="210409"/>
    <lineage>
        <taxon>Eukaryota</taxon>
        <taxon>Metazoa</taxon>
        <taxon>Ecdysozoa</taxon>
        <taxon>Arthropoda</taxon>
        <taxon>Crustacea</taxon>
        <taxon>Multicrustacea</taxon>
        <taxon>Malacostraca</taxon>
        <taxon>Eumalacostraca</taxon>
        <taxon>Eucarida</taxon>
        <taxon>Decapoda</taxon>
        <taxon>Pleocyemata</taxon>
        <taxon>Brachyura</taxon>
        <taxon>Eubrachyura</taxon>
        <taxon>Portunoidea</taxon>
        <taxon>Portunidae</taxon>
        <taxon>Portuninae</taxon>
        <taxon>Portunus</taxon>
    </lineage>
</organism>
<dbReference type="AlphaFoldDB" id="A0A5B7GU85"/>
<evidence type="ECO:0000313" key="2">
    <source>
        <dbReference type="Proteomes" id="UP000324222"/>
    </source>
</evidence>
<protein>
    <submittedName>
        <fullName evidence="1">Uncharacterized protein</fullName>
    </submittedName>
</protein>